<feature type="non-terminal residue" evidence="10">
    <location>
        <position position="1"/>
    </location>
</feature>
<dbReference type="GO" id="GO:0004148">
    <property type="term" value="F:dihydrolipoyl dehydrogenase (NADH) activity"/>
    <property type="evidence" value="ECO:0007669"/>
    <property type="project" value="UniProtKB-EC"/>
</dbReference>
<evidence type="ECO:0000256" key="6">
    <source>
        <dbReference type="ARBA" id="ARBA00023027"/>
    </source>
</evidence>
<name>A0A938B751_UNCTE</name>
<evidence type="ECO:0000256" key="4">
    <source>
        <dbReference type="ARBA" id="ARBA00022827"/>
    </source>
</evidence>
<comment type="cofactor">
    <cofactor evidence="7">
        <name>FAD</name>
        <dbReference type="ChEBI" id="CHEBI:57692"/>
    </cofactor>
    <text evidence="7">Binds 1 FAD per subunit.</text>
</comment>
<sequence>MQHSADFGLHCDNLRVDFAQVIGRSRTVAERLSQGIAFLMRKHKIQVVRGHGQLAGAGVVTVHDAQGVHTTTLRAAHVILATGARPRPLPGLPFDRTSVLSSTEAMILPEVPASLIIIGAGAIGVEFAYFYKTFGSQVTLIEMLPQILPVEDSEIAGLLQKSLERQGIAVHVGSRVERAALTAEGVQVDMQTPTGPHTVQGTKVLVAIGVQGNIEHLGLETAGVHTERGFIPVDAHSRTNVPGIYAIGDVNGPPCLAHVASAEGIATVEAIAGLDTPGVNYQNIPGCTYCQPQVASVGMTEAAALQAGHTLRIGRFPFTASGKALAVGHPEGLVKVIFDADTDELLGAHILGDAASDLIAEVGIARTLETTHYELLKTVHAHPTLSEAIMEAVGNAYGESIHI</sequence>
<dbReference type="SUPFAM" id="SSF51905">
    <property type="entry name" value="FAD/NAD(P)-binding domain"/>
    <property type="match status" value="1"/>
</dbReference>
<protein>
    <recommendedName>
        <fullName evidence="2 7">Dihydrolipoyl dehydrogenase</fullName>
        <ecNumber evidence="7">1.8.1.4</ecNumber>
    </recommendedName>
</protein>
<dbReference type="GO" id="GO:0006103">
    <property type="term" value="P:2-oxoglutarate metabolic process"/>
    <property type="evidence" value="ECO:0007669"/>
    <property type="project" value="TreeGrafter"/>
</dbReference>
<keyword evidence="6 7" id="KW-0520">NAD</keyword>
<keyword evidence="7" id="KW-0676">Redox-active center</keyword>
<comment type="catalytic activity">
    <reaction evidence="7">
        <text>N(6)-[(R)-dihydrolipoyl]-L-lysyl-[protein] + NAD(+) = N(6)-[(R)-lipoyl]-L-lysyl-[protein] + NADH + H(+)</text>
        <dbReference type="Rhea" id="RHEA:15045"/>
        <dbReference type="Rhea" id="RHEA-COMP:10474"/>
        <dbReference type="Rhea" id="RHEA-COMP:10475"/>
        <dbReference type="ChEBI" id="CHEBI:15378"/>
        <dbReference type="ChEBI" id="CHEBI:57540"/>
        <dbReference type="ChEBI" id="CHEBI:57945"/>
        <dbReference type="ChEBI" id="CHEBI:83099"/>
        <dbReference type="ChEBI" id="CHEBI:83100"/>
        <dbReference type="EC" id="1.8.1.4"/>
    </reaction>
</comment>
<dbReference type="InterPro" id="IPR036188">
    <property type="entry name" value="FAD/NAD-bd_sf"/>
</dbReference>
<dbReference type="InterPro" id="IPR006258">
    <property type="entry name" value="Lipoamide_DH"/>
</dbReference>
<evidence type="ECO:0000313" key="10">
    <source>
        <dbReference type="EMBL" id="MBM3227070.1"/>
    </source>
</evidence>
<evidence type="ECO:0000256" key="7">
    <source>
        <dbReference type="RuleBase" id="RU003692"/>
    </source>
</evidence>
<dbReference type="Gene3D" id="3.30.390.30">
    <property type="match status" value="1"/>
</dbReference>
<dbReference type="PRINTS" id="PR00368">
    <property type="entry name" value="FADPNR"/>
</dbReference>
<dbReference type="EMBL" id="VGLS01001176">
    <property type="protein sequence ID" value="MBM3227070.1"/>
    <property type="molecule type" value="Genomic_DNA"/>
</dbReference>
<dbReference type="Gene3D" id="3.50.50.60">
    <property type="entry name" value="FAD/NAD(P)-binding domain"/>
    <property type="match status" value="2"/>
</dbReference>
<feature type="domain" description="FAD/NAD(P)-binding" evidence="9">
    <location>
        <begin position="27"/>
        <end position="264"/>
    </location>
</feature>
<dbReference type="Pfam" id="PF02852">
    <property type="entry name" value="Pyr_redox_dim"/>
    <property type="match status" value="1"/>
</dbReference>
<evidence type="ECO:0000259" key="8">
    <source>
        <dbReference type="Pfam" id="PF02852"/>
    </source>
</evidence>
<dbReference type="AlphaFoldDB" id="A0A938B751"/>
<dbReference type="NCBIfam" id="TIGR01350">
    <property type="entry name" value="lipoamide_DH"/>
    <property type="match status" value="1"/>
</dbReference>
<dbReference type="SUPFAM" id="SSF55424">
    <property type="entry name" value="FAD/NAD-linked reductases, dimerisation (C-terminal) domain"/>
    <property type="match status" value="1"/>
</dbReference>
<dbReference type="InterPro" id="IPR023753">
    <property type="entry name" value="FAD/NAD-binding_dom"/>
</dbReference>
<dbReference type="InterPro" id="IPR050151">
    <property type="entry name" value="Class-I_Pyr_Nuc-Dis_Oxidored"/>
</dbReference>
<dbReference type="PANTHER" id="PTHR22912:SF217">
    <property type="entry name" value="DIHYDROLIPOYL DEHYDROGENASE"/>
    <property type="match status" value="1"/>
</dbReference>
<dbReference type="EC" id="1.8.1.4" evidence="7"/>
<dbReference type="PANTHER" id="PTHR22912">
    <property type="entry name" value="DISULFIDE OXIDOREDUCTASE"/>
    <property type="match status" value="1"/>
</dbReference>
<evidence type="ECO:0000256" key="3">
    <source>
        <dbReference type="ARBA" id="ARBA00022630"/>
    </source>
</evidence>
<keyword evidence="4 7" id="KW-0274">FAD</keyword>
<dbReference type="PRINTS" id="PR00411">
    <property type="entry name" value="PNDRDTASEI"/>
</dbReference>
<gene>
    <name evidence="10" type="primary">lpdA</name>
    <name evidence="10" type="ORF">FJZ47_25160</name>
</gene>
<dbReference type="Pfam" id="PF07992">
    <property type="entry name" value="Pyr_redox_2"/>
    <property type="match status" value="1"/>
</dbReference>
<accession>A0A938B751</accession>
<dbReference type="FunFam" id="3.30.390.30:FF:000001">
    <property type="entry name" value="Dihydrolipoyl dehydrogenase"/>
    <property type="match status" value="1"/>
</dbReference>
<evidence type="ECO:0000256" key="2">
    <source>
        <dbReference type="ARBA" id="ARBA00016961"/>
    </source>
</evidence>
<keyword evidence="3 7" id="KW-0285">Flavoprotein</keyword>
<evidence type="ECO:0000256" key="1">
    <source>
        <dbReference type="ARBA" id="ARBA00007532"/>
    </source>
</evidence>
<evidence type="ECO:0000313" key="11">
    <source>
        <dbReference type="Proteomes" id="UP000712673"/>
    </source>
</evidence>
<evidence type="ECO:0000259" key="9">
    <source>
        <dbReference type="Pfam" id="PF07992"/>
    </source>
</evidence>
<dbReference type="InterPro" id="IPR004099">
    <property type="entry name" value="Pyr_nucl-diS_OxRdtase_dimer"/>
</dbReference>
<proteinExistence type="inferred from homology"/>
<dbReference type="Proteomes" id="UP000712673">
    <property type="component" value="Unassembled WGS sequence"/>
</dbReference>
<reference evidence="10" key="1">
    <citation type="submission" date="2019-03" db="EMBL/GenBank/DDBJ databases">
        <title>Lake Tanganyika Metagenome-Assembled Genomes (MAGs).</title>
        <authorList>
            <person name="Tran P."/>
        </authorList>
    </citation>
    <scope>NUCLEOTIDE SEQUENCE</scope>
    <source>
        <strain evidence="10">K_DeepCast_65m_m2_066</strain>
    </source>
</reference>
<comment type="similarity">
    <text evidence="1 7">Belongs to the class-I pyridine nucleotide-disulfide oxidoreductase family.</text>
</comment>
<dbReference type="GO" id="GO:0050660">
    <property type="term" value="F:flavin adenine dinucleotide binding"/>
    <property type="evidence" value="ECO:0007669"/>
    <property type="project" value="InterPro"/>
</dbReference>
<feature type="domain" description="Pyridine nucleotide-disulphide oxidoreductase dimerisation" evidence="8">
    <location>
        <begin position="284"/>
        <end position="392"/>
    </location>
</feature>
<evidence type="ECO:0000256" key="5">
    <source>
        <dbReference type="ARBA" id="ARBA00023002"/>
    </source>
</evidence>
<organism evidence="10 11">
    <name type="scientific">Tectimicrobiota bacterium</name>
    <dbReference type="NCBI Taxonomy" id="2528274"/>
    <lineage>
        <taxon>Bacteria</taxon>
        <taxon>Pseudomonadati</taxon>
        <taxon>Nitrospinota/Tectimicrobiota group</taxon>
        <taxon>Candidatus Tectimicrobiota</taxon>
    </lineage>
</organism>
<keyword evidence="5 7" id="KW-0560">Oxidoreductase</keyword>
<dbReference type="InterPro" id="IPR016156">
    <property type="entry name" value="FAD/NAD-linked_Rdtase_dimer_sf"/>
</dbReference>
<comment type="caution">
    <text evidence="10">The sequence shown here is derived from an EMBL/GenBank/DDBJ whole genome shotgun (WGS) entry which is preliminary data.</text>
</comment>
<comment type="miscellaneous">
    <text evidence="7">The active site is a redox-active disulfide bond.</text>
</comment>